<feature type="compositionally biased region" description="Low complexity" evidence="1">
    <location>
        <begin position="224"/>
        <end position="252"/>
    </location>
</feature>
<feature type="compositionally biased region" description="Low complexity" evidence="1">
    <location>
        <begin position="186"/>
        <end position="195"/>
    </location>
</feature>
<evidence type="ECO:0000313" key="3">
    <source>
        <dbReference type="Proteomes" id="UP000183982"/>
    </source>
</evidence>
<organism evidence="2 3">
    <name type="scientific">Shimia gijangensis</name>
    <dbReference type="NCBI Taxonomy" id="1470563"/>
    <lineage>
        <taxon>Bacteria</taxon>
        <taxon>Pseudomonadati</taxon>
        <taxon>Pseudomonadota</taxon>
        <taxon>Alphaproteobacteria</taxon>
        <taxon>Rhodobacterales</taxon>
        <taxon>Roseobacteraceae</taxon>
    </lineage>
</organism>
<dbReference type="RefSeq" id="WP_073251449.1">
    <property type="nucleotide sequence ID" value="NZ_FQZQ01000007.1"/>
</dbReference>
<keyword evidence="2" id="KW-0132">Cell division</keyword>
<dbReference type="STRING" id="1470563.SAMN05444000_10796"/>
<name>A0A1M6IFJ7_9RHOB</name>
<feature type="region of interest" description="Disordered" evidence="1">
    <location>
        <begin position="167"/>
        <end position="264"/>
    </location>
</feature>
<dbReference type="AlphaFoldDB" id="A0A1M6IFJ7"/>
<feature type="region of interest" description="Disordered" evidence="1">
    <location>
        <begin position="50"/>
        <end position="139"/>
    </location>
</feature>
<dbReference type="OrthoDB" id="7161229at2"/>
<reference evidence="3" key="1">
    <citation type="submission" date="2016-11" db="EMBL/GenBank/DDBJ databases">
        <authorList>
            <person name="Varghese N."/>
            <person name="Submissions S."/>
        </authorList>
    </citation>
    <scope>NUCLEOTIDE SEQUENCE [LARGE SCALE GENOMIC DNA]</scope>
    <source>
        <strain evidence="3">DSM 100564</strain>
    </source>
</reference>
<dbReference type="GO" id="GO:0051301">
    <property type="term" value="P:cell division"/>
    <property type="evidence" value="ECO:0007669"/>
    <property type="project" value="UniProtKB-KW"/>
</dbReference>
<sequence length="360" mass="37912">MHIGHYISGAAHAGVIGWALWGGAFRDEPPPFEVSGVSIVTTEQFEAALAAERAPQPETDVTAPQAPTQADDVPSLTSQTDDAPALETPDSAEAPEPDATPTPPEEVPAPSQLTDVAPTLEPPSEEMAVLIPRDTTRPMVRPADRVAPEPVAPPEPDTVVDDVVKETTTPDDSVSETVAEPEEATAPEAATTEIVTEAKEQVALAPKASIRPVLRPASRPKPPAETTTDTPSSSSSSTDAAVAEALAETPAAPSGPPLSQGEKDSMRVSVQKCWVVDVGGQSANVTVTVGFSLDRDGKVKGPVTLLSSDGGDSKAVDTAFQSARRAILRCQKGGYKLPIEKYDHWREIEITFNPEKMRLK</sequence>
<keyword evidence="2" id="KW-0131">Cell cycle</keyword>
<feature type="compositionally biased region" description="Pro residues" evidence="1">
    <location>
        <begin position="98"/>
        <end position="107"/>
    </location>
</feature>
<feature type="compositionally biased region" description="Low complexity" evidence="1">
    <location>
        <begin position="167"/>
        <end position="178"/>
    </location>
</feature>
<feature type="compositionally biased region" description="Low complexity" evidence="1">
    <location>
        <begin position="87"/>
        <end position="97"/>
    </location>
</feature>
<dbReference type="Proteomes" id="UP000183982">
    <property type="component" value="Unassembled WGS sequence"/>
</dbReference>
<dbReference type="Gene3D" id="3.30.1150.10">
    <property type="match status" value="1"/>
</dbReference>
<gene>
    <name evidence="2" type="ORF">SAMN05444000_10796</name>
</gene>
<keyword evidence="3" id="KW-1185">Reference proteome</keyword>
<evidence type="ECO:0000256" key="1">
    <source>
        <dbReference type="SAM" id="MobiDB-lite"/>
    </source>
</evidence>
<evidence type="ECO:0000313" key="2">
    <source>
        <dbReference type="EMBL" id="SHJ33096.1"/>
    </source>
</evidence>
<accession>A0A1M6IFJ7</accession>
<proteinExistence type="predicted"/>
<protein>
    <submittedName>
        <fullName evidence="2">Cell division and transport-associated protein TolA</fullName>
    </submittedName>
</protein>
<dbReference type="SUPFAM" id="SSF74653">
    <property type="entry name" value="TolA/TonB C-terminal domain"/>
    <property type="match status" value="1"/>
</dbReference>
<dbReference type="EMBL" id="FQZQ01000007">
    <property type="protein sequence ID" value="SHJ33096.1"/>
    <property type="molecule type" value="Genomic_DNA"/>
</dbReference>